<dbReference type="OrthoDB" id="7211214at2"/>
<evidence type="ECO:0000256" key="1">
    <source>
        <dbReference type="SAM" id="MobiDB-lite"/>
    </source>
</evidence>
<feature type="compositionally biased region" description="Low complexity" evidence="1">
    <location>
        <begin position="31"/>
        <end position="46"/>
    </location>
</feature>
<accession>A0A328AS36</accession>
<dbReference type="Proteomes" id="UP000249725">
    <property type="component" value="Unassembled WGS sequence"/>
</dbReference>
<proteinExistence type="predicted"/>
<reference evidence="3" key="1">
    <citation type="submission" date="2018-05" db="EMBL/GenBank/DDBJ databases">
        <authorList>
            <person name="Li X."/>
        </authorList>
    </citation>
    <scope>NUCLEOTIDE SEQUENCE [LARGE SCALE GENOMIC DNA]</scope>
    <source>
        <strain evidence="3">YIM 73061</strain>
    </source>
</reference>
<sequence>MSDQQLAVEVGPPPAAAPEQLPDAGPIAVLPPQTRAAPPTPSRAAPAPAPRAVQPPPTIRPLEPQAPLTSTPAPAPIPAPAPRIAEQDVVRPSFNCRYARNRSERMVCSDDQLAAADRRLARAFDRAVAAGVPRRELRADQDDWLAIREDAARYGRGAVSNVYEQRIQELEDMAGG</sequence>
<dbReference type="RefSeq" id="WP_111513899.1">
    <property type="nucleotide sequence ID" value="NZ_QFYR01000001.1"/>
</dbReference>
<keyword evidence="3" id="KW-1185">Reference proteome</keyword>
<feature type="region of interest" description="Disordered" evidence="1">
    <location>
        <begin position="1"/>
        <end position="86"/>
    </location>
</feature>
<name>A0A328AS36_9CAUL</name>
<organism evidence="2 3">
    <name type="scientific">Phenylobacterium deserti</name>
    <dbReference type="NCBI Taxonomy" id="1914756"/>
    <lineage>
        <taxon>Bacteria</taxon>
        <taxon>Pseudomonadati</taxon>
        <taxon>Pseudomonadota</taxon>
        <taxon>Alphaproteobacteria</taxon>
        <taxon>Caulobacterales</taxon>
        <taxon>Caulobacteraceae</taxon>
        <taxon>Phenylobacterium</taxon>
    </lineage>
</organism>
<gene>
    <name evidence="2" type="ORF">DJ018_05770</name>
</gene>
<comment type="caution">
    <text evidence="2">The sequence shown here is derived from an EMBL/GenBank/DDBJ whole genome shotgun (WGS) entry which is preliminary data.</text>
</comment>
<evidence type="ECO:0000313" key="2">
    <source>
        <dbReference type="EMBL" id="RAK57447.1"/>
    </source>
</evidence>
<evidence type="ECO:0000313" key="3">
    <source>
        <dbReference type="Proteomes" id="UP000249725"/>
    </source>
</evidence>
<feature type="compositionally biased region" description="Pro residues" evidence="1">
    <location>
        <begin position="47"/>
        <end position="59"/>
    </location>
</feature>
<protein>
    <recommendedName>
        <fullName evidence="4">Lysozyme inhibitor LprI N-terminal domain-containing protein</fullName>
    </recommendedName>
</protein>
<dbReference type="EMBL" id="QFYR01000001">
    <property type="protein sequence ID" value="RAK57447.1"/>
    <property type="molecule type" value="Genomic_DNA"/>
</dbReference>
<evidence type="ECO:0008006" key="4">
    <source>
        <dbReference type="Google" id="ProtNLM"/>
    </source>
</evidence>
<dbReference type="AlphaFoldDB" id="A0A328AS36"/>